<dbReference type="PANTHER" id="PTHR15629">
    <property type="entry name" value="SH3YL1 PROTEIN"/>
    <property type="match status" value="1"/>
</dbReference>
<dbReference type="PANTHER" id="PTHR15629:SF7">
    <property type="entry name" value="YSC84 ACTIN-BINDING DOMAIN-CONTAINING PROTEIN"/>
    <property type="match status" value="1"/>
</dbReference>
<dbReference type="InterPro" id="IPR007461">
    <property type="entry name" value="Ysc84_actin-binding"/>
</dbReference>
<name>A0A8H5M4L0_9AGAR</name>
<dbReference type="OrthoDB" id="443981at2759"/>
<dbReference type="Proteomes" id="UP000518752">
    <property type="component" value="Unassembled WGS sequence"/>
</dbReference>
<reference evidence="2 3" key="1">
    <citation type="journal article" date="2020" name="ISME J.">
        <title>Uncovering the hidden diversity of litter-decomposition mechanisms in mushroom-forming fungi.</title>
        <authorList>
            <person name="Floudas D."/>
            <person name="Bentzer J."/>
            <person name="Ahren D."/>
            <person name="Johansson T."/>
            <person name="Persson P."/>
            <person name="Tunlid A."/>
        </authorList>
    </citation>
    <scope>NUCLEOTIDE SEQUENCE [LARGE SCALE GENOMIC DNA]</scope>
    <source>
        <strain evidence="2 3">CBS 406.79</strain>
    </source>
</reference>
<feature type="domain" description="Ysc84 actin-binding" evidence="1">
    <location>
        <begin position="140"/>
        <end position="263"/>
    </location>
</feature>
<protein>
    <recommendedName>
        <fullName evidence="1">Ysc84 actin-binding domain-containing protein</fullName>
    </recommendedName>
</protein>
<evidence type="ECO:0000259" key="1">
    <source>
        <dbReference type="Pfam" id="PF04366"/>
    </source>
</evidence>
<dbReference type="GO" id="GO:0051017">
    <property type="term" value="P:actin filament bundle assembly"/>
    <property type="evidence" value="ECO:0007669"/>
    <property type="project" value="TreeGrafter"/>
</dbReference>
<dbReference type="AlphaFoldDB" id="A0A8H5M4L0"/>
<organism evidence="2 3">
    <name type="scientific">Collybiopsis confluens</name>
    <dbReference type="NCBI Taxonomy" id="2823264"/>
    <lineage>
        <taxon>Eukaryota</taxon>
        <taxon>Fungi</taxon>
        <taxon>Dikarya</taxon>
        <taxon>Basidiomycota</taxon>
        <taxon>Agaricomycotina</taxon>
        <taxon>Agaricomycetes</taxon>
        <taxon>Agaricomycetidae</taxon>
        <taxon>Agaricales</taxon>
        <taxon>Marasmiineae</taxon>
        <taxon>Omphalotaceae</taxon>
        <taxon>Collybiopsis</taxon>
    </lineage>
</organism>
<evidence type="ECO:0000313" key="2">
    <source>
        <dbReference type="EMBL" id="KAF5380678.1"/>
    </source>
</evidence>
<proteinExistence type="predicted"/>
<dbReference type="InterPro" id="IPR051702">
    <property type="entry name" value="SH3_domain_YSC84-like"/>
</dbReference>
<evidence type="ECO:0000313" key="3">
    <source>
        <dbReference type="Proteomes" id="UP000518752"/>
    </source>
</evidence>
<dbReference type="GO" id="GO:0030479">
    <property type="term" value="C:actin cortical patch"/>
    <property type="evidence" value="ECO:0007669"/>
    <property type="project" value="TreeGrafter"/>
</dbReference>
<dbReference type="Pfam" id="PF04366">
    <property type="entry name" value="Ysc84"/>
    <property type="match status" value="1"/>
</dbReference>
<comment type="caution">
    <text evidence="2">The sequence shown here is derived from an EMBL/GenBank/DDBJ whole genome shotgun (WGS) entry which is preliminary data.</text>
</comment>
<dbReference type="InterPro" id="IPR033643">
    <property type="entry name" value="SYLF_SH3YL1-like"/>
</dbReference>
<dbReference type="GO" id="GO:0035091">
    <property type="term" value="F:phosphatidylinositol binding"/>
    <property type="evidence" value="ECO:0007669"/>
    <property type="project" value="TreeGrafter"/>
</dbReference>
<gene>
    <name evidence="2" type="ORF">D9757_007071</name>
</gene>
<dbReference type="CDD" id="cd11525">
    <property type="entry name" value="SYLF_SH3YL1_like"/>
    <property type="match status" value="1"/>
</dbReference>
<keyword evidence="3" id="KW-1185">Reference proteome</keyword>
<dbReference type="GO" id="GO:0051015">
    <property type="term" value="F:actin filament binding"/>
    <property type="evidence" value="ECO:0007669"/>
    <property type="project" value="TreeGrafter"/>
</dbReference>
<dbReference type="GO" id="GO:0051666">
    <property type="term" value="P:actin cortical patch localization"/>
    <property type="evidence" value="ECO:0007669"/>
    <property type="project" value="TreeGrafter"/>
</dbReference>
<accession>A0A8H5M4L0</accession>
<dbReference type="EMBL" id="JAACJN010000063">
    <property type="protein sequence ID" value="KAF5380678.1"/>
    <property type="molecule type" value="Genomic_DNA"/>
</dbReference>
<sequence length="302" mass="31155">MSMLAKFKQGAQKAGIQATAFAQASGNKIASGSREFAQGFSLPGEAEKAAKILDSFLADPERPESALNSIPKAVLQSARGLAIFQVIKAGFVFSGSILFTSLKLPITYITLLTGKAGSGLVIARLPDGSWSAPSCIATGGLGWGLQIGADITDFVIVLNSEDAVRAFSLGGNVTIGGNISAAAGPIGTGGSVQASLAHPAPMFSYSKSKGLFAGLSLEGTALIERKDANRDFYGSPVPAKEILGGRVPPPEVASRLYEIIEAAEGLDETGLPQEAYVPTEAGDHIAINSGHQMVFDADGQHH</sequence>